<evidence type="ECO:0000313" key="2">
    <source>
        <dbReference type="Proteomes" id="UP000479190"/>
    </source>
</evidence>
<name>A0A6H5I0A6_9HYME</name>
<dbReference type="AlphaFoldDB" id="A0A6H5I0A6"/>
<dbReference type="EMBL" id="CADCXV010000359">
    <property type="protein sequence ID" value="CAB0029886.1"/>
    <property type="molecule type" value="Genomic_DNA"/>
</dbReference>
<accession>A0A6H5I0A6</accession>
<sequence length="102" mass="11106">MSYLDHDLILGADLQDPLGGGHADVEGEWRACTQRLLDFCRSTEQVQNKRGGHSRGVVHSLADSYVCSASNGLHQSSARSCVPWGARRQRGATLECARPCPK</sequence>
<protein>
    <submittedName>
        <fullName evidence="1">Uncharacterized protein</fullName>
    </submittedName>
</protein>
<dbReference type="Proteomes" id="UP000479190">
    <property type="component" value="Unassembled WGS sequence"/>
</dbReference>
<proteinExistence type="predicted"/>
<reference evidence="1 2" key="1">
    <citation type="submission" date="2020-02" db="EMBL/GenBank/DDBJ databases">
        <authorList>
            <person name="Ferguson B K."/>
        </authorList>
    </citation>
    <scope>NUCLEOTIDE SEQUENCE [LARGE SCALE GENOMIC DNA]</scope>
</reference>
<evidence type="ECO:0000313" key="1">
    <source>
        <dbReference type="EMBL" id="CAB0029886.1"/>
    </source>
</evidence>
<organism evidence="1 2">
    <name type="scientific">Trichogramma brassicae</name>
    <dbReference type="NCBI Taxonomy" id="86971"/>
    <lineage>
        <taxon>Eukaryota</taxon>
        <taxon>Metazoa</taxon>
        <taxon>Ecdysozoa</taxon>
        <taxon>Arthropoda</taxon>
        <taxon>Hexapoda</taxon>
        <taxon>Insecta</taxon>
        <taxon>Pterygota</taxon>
        <taxon>Neoptera</taxon>
        <taxon>Endopterygota</taxon>
        <taxon>Hymenoptera</taxon>
        <taxon>Apocrita</taxon>
        <taxon>Proctotrupomorpha</taxon>
        <taxon>Chalcidoidea</taxon>
        <taxon>Trichogrammatidae</taxon>
        <taxon>Trichogramma</taxon>
    </lineage>
</organism>
<keyword evidence="2" id="KW-1185">Reference proteome</keyword>
<gene>
    <name evidence="1" type="ORF">TBRA_LOCUS1910</name>
</gene>